<feature type="non-terminal residue" evidence="2">
    <location>
        <position position="1"/>
    </location>
</feature>
<dbReference type="Gene3D" id="1.10.287.210">
    <property type="match status" value="1"/>
</dbReference>
<evidence type="ECO:0000313" key="3">
    <source>
        <dbReference type="Proteomes" id="UP000560066"/>
    </source>
</evidence>
<gene>
    <name evidence="2" type="primary">Ervv1_1</name>
    <name evidence="2" type="ORF">NEOCOR_R09114</name>
</gene>
<dbReference type="OrthoDB" id="8949317at2759"/>
<proteinExistence type="predicted"/>
<sequence length="57" mass="6299">ELERALLNISAVVEHVVIQTTDAIQVLQEEVHNLSHVVLQNRMALNYFLASQGGLCA</sequence>
<dbReference type="InterPro" id="IPR018154">
    <property type="entry name" value="TLV/ENV_coat_polyprotein"/>
</dbReference>
<feature type="non-terminal residue" evidence="2">
    <location>
        <position position="57"/>
    </location>
</feature>
<dbReference type="EMBL" id="VYZS01070300">
    <property type="protein sequence ID" value="NXS10217.1"/>
    <property type="molecule type" value="Genomic_DNA"/>
</dbReference>
<comment type="caution">
    <text evidence="2">The sequence shown here is derived from an EMBL/GenBank/DDBJ whole genome shotgun (WGS) entry which is preliminary data.</text>
</comment>
<protein>
    <submittedName>
        <fullName evidence="2">ERVV1 protein</fullName>
    </submittedName>
</protein>
<dbReference type="PANTHER" id="PTHR10424:SF73">
    <property type="entry name" value="ENDOGENOUS RETROVIRUS GROUP FC1 ENV POLYPROTEIN-RELATED"/>
    <property type="match status" value="1"/>
</dbReference>
<name>A0A7L2RP82_9PASS</name>
<reference evidence="2 3" key="1">
    <citation type="submission" date="2019-09" db="EMBL/GenBank/DDBJ databases">
        <title>Bird 10,000 Genomes (B10K) Project - Family phase.</title>
        <authorList>
            <person name="Zhang G."/>
        </authorList>
    </citation>
    <scope>NUCLEOTIDE SEQUENCE [LARGE SCALE GENOMIC DNA]</scope>
    <source>
        <strain evidence="2">B10K-DU-002-79</strain>
    </source>
</reference>
<dbReference type="Pfam" id="PF00429">
    <property type="entry name" value="TLV_coat"/>
    <property type="match status" value="1"/>
</dbReference>
<dbReference type="AlphaFoldDB" id="A0A7L2RP82"/>
<evidence type="ECO:0000313" key="2">
    <source>
        <dbReference type="EMBL" id="NXS10217.1"/>
    </source>
</evidence>
<dbReference type="SUPFAM" id="SSF58069">
    <property type="entry name" value="Virus ectodomain"/>
    <property type="match status" value="1"/>
</dbReference>
<accession>A0A7L2RP82</accession>
<dbReference type="PANTHER" id="PTHR10424">
    <property type="entry name" value="VIRAL ENVELOPE PROTEIN"/>
    <property type="match status" value="1"/>
</dbReference>
<organism evidence="2 3">
    <name type="scientific">Neodrepanis coruscans</name>
    <name type="common">wattled asity</name>
    <dbReference type="NCBI Taxonomy" id="254563"/>
    <lineage>
        <taxon>Eukaryota</taxon>
        <taxon>Metazoa</taxon>
        <taxon>Chordata</taxon>
        <taxon>Craniata</taxon>
        <taxon>Vertebrata</taxon>
        <taxon>Euteleostomi</taxon>
        <taxon>Archelosauria</taxon>
        <taxon>Archosauria</taxon>
        <taxon>Dinosauria</taxon>
        <taxon>Saurischia</taxon>
        <taxon>Theropoda</taxon>
        <taxon>Coelurosauria</taxon>
        <taxon>Aves</taxon>
        <taxon>Neognathae</taxon>
        <taxon>Neoaves</taxon>
        <taxon>Telluraves</taxon>
        <taxon>Australaves</taxon>
        <taxon>Passeriformes</taxon>
        <taxon>Philepittidae</taxon>
        <taxon>Neodrepanis</taxon>
    </lineage>
</organism>
<evidence type="ECO:0000256" key="1">
    <source>
        <dbReference type="ARBA" id="ARBA00023157"/>
    </source>
</evidence>
<dbReference type="Proteomes" id="UP000560066">
    <property type="component" value="Unassembled WGS sequence"/>
</dbReference>
<keyword evidence="1" id="KW-1015">Disulfide bond</keyword>
<keyword evidence="3" id="KW-1185">Reference proteome</keyword>